<feature type="domain" description="Transcription elongation factor GreA/GreB N-terminal" evidence="4">
    <location>
        <begin position="7"/>
        <end position="74"/>
    </location>
</feature>
<dbReference type="PIRSF" id="PIRSF006092">
    <property type="entry name" value="GreA_GreB"/>
    <property type="match status" value="1"/>
</dbReference>
<dbReference type="InterPro" id="IPR036805">
    <property type="entry name" value="Tscrpt_elong_fac_GreA/B_N_sf"/>
</dbReference>
<dbReference type="InterPro" id="IPR036953">
    <property type="entry name" value="GreA/GreB_C_sf"/>
</dbReference>
<dbReference type="RefSeq" id="WP_007497499.1">
    <property type="nucleotide sequence ID" value="NZ_AGBF01000066.1"/>
</dbReference>
<accession>G2GEE1</accession>
<dbReference type="InterPro" id="IPR001437">
    <property type="entry name" value="Tscrpt_elong_fac_GreA/B_C"/>
</dbReference>
<evidence type="ECO:0000313" key="5">
    <source>
        <dbReference type="EMBL" id="EGX58116.1"/>
    </source>
</evidence>
<dbReference type="Pfam" id="PF01272">
    <property type="entry name" value="GreA_GreB"/>
    <property type="match status" value="1"/>
</dbReference>
<dbReference type="Gene3D" id="3.10.50.30">
    <property type="entry name" value="Transcription elongation factor, GreA/GreB, C-terminal domain"/>
    <property type="match status" value="1"/>
</dbReference>
<dbReference type="PANTHER" id="PTHR30437">
    <property type="entry name" value="TRANSCRIPTION ELONGATION FACTOR GREA"/>
    <property type="match status" value="1"/>
</dbReference>
<gene>
    <name evidence="5" type="ORF">SZN_19370</name>
</gene>
<evidence type="ECO:0000259" key="4">
    <source>
        <dbReference type="Pfam" id="PF03449"/>
    </source>
</evidence>
<protein>
    <submittedName>
        <fullName evidence="5">GreA/GreB family elongation factor</fullName>
    </submittedName>
</protein>
<dbReference type="OrthoDB" id="3823115at2"/>
<evidence type="ECO:0000259" key="3">
    <source>
        <dbReference type="Pfam" id="PF01272"/>
    </source>
</evidence>
<dbReference type="GO" id="GO:0003677">
    <property type="term" value="F:DNA binding"/>
    <property type="evidence" value="ECO:0007669"/>
    <property type="project" value="InterPro"/>
</dbReference>
<name>G2GEE1_9ACTN</name>
<sequence length="156" mass="16215">MSSEPAPLSEAGRQALEQELSRLRAEREKVASTLRDSDAAVGDLADAADELQRANDVRRVDARIAEITTRLRSAVAAGPPRTDRVGVGGTVTVRFGDGAEETFQIGETTMATEHSLVTADSPLGRALLGHRPGDTVRYHAPGGSATAVVVSLGAAG</sequence>
<dbReference type="NCBIfam" id="NF004548">
    <property type="entry name" value="PRK05892.1"/>
    <property type="match status" value="1"/>
</dbReference>
<dbReference type="Gene3D" id="1.10.287.180">
    <property type="entry name" value="Transcription elongation factor, GreA/GreB, N-terminal domain"/>
    <property type="match status" value="1"/>
</dbReference>
<dbReference type="PANTHER" id="PTHR30437:SF4">
    <property type="entry name" value="TRANSCRIPTION ELONGATION FACTOR GREA"/>
    <property type="match status" value="1"/>
</dbReference>
<comment type="caution">
    <text evidence="5">The sequence shown here is derived from an EMBL/GenBank/DDBJ whole genome shotgun (WGS) entry which is preliminary data.</text>
</comment>
<reference evidence="5 6" key="1">
    <citation type="submission" date="2011-08" db="EMBL/GenBank/DDBJ databases">
        <authorList>
            <person name="Lin Y."/>
            <person name="Hao X."/>
            <person name="Johnstone L."/>
            <person name="Miller S.J."/>
            <person name="Wei G."/>
            <person name="Rensing C."/>
        </authorList>
    </citation>
    <scope>NUCLEOTIDE SEQUENCE [LARGE SCALE GENOMIC DNA]</scope>
    <source>
        <strain evidence="5 6">K42</strain>
    </source>
</reference>
<evidence type="ECO:0000313" key="6">
    <source>
        <dbReference type="Proteomes" id="UP000004217"/>
    </source>
</evidence>
<keyword evidence="1" id="KW-0805">Transcription regulation</keyword>
<keyword evidence="6" id="KW-1185">Reference proteome</keyword>
<feature type="domain" description="Transcription elongation factor GreA/GreB C-terminal" evidence="3">
    <location>
        <begin position="82"/>
        <end position="151"/>
    </location>
</feature>
<keyword evidence="2" id="KW-0804">Transcription</keyword>
<evidence type="ECO:0000256" key="1">
    <source>
        <dbReference type="ARBA" id="ARBA00023015"/>
    </source>
</evidence>
<dbReference type="PATRIC" id="fig|700597.3.peg.3798"/>
<proteinExistence type="predicted"/>
<organism evidence="5 6">
    <name type="scientific">Streptomyces zinciresistens K42</name>
    <dbReference type="NCBI Taxonomy" id="700597"/>
    <lineage>
        <taxon>Bacteria</taxon>
        <taxon>Bacillati</taxon>
        <taxon>Actinomycetota</taxon>
        <taxon>Actinomycetes</taxon>
        <taxon>Kitasatosporales</taxon>
        <taxon>Streptomycetaceae</taxon>
        <taxon>Streptomyces</taxon>
    </lineage>
</organism>
<dbReference type="GO" id="GO:0032784">
    <property type="term" value="P:regulation of DNA-templated transcription elongation"/>
    <property type="evidence" value="ECO:0007669"/>
    <property type="project" value="InterPro"/>
</dbReference>
<dbReference type="Pfam" id="PF03449">
    <property type="entry name" value="GreA_GreB_N"/>
    <property type="match status" value="1"/>
</dbReference>
<dbReference type="GO" id="GO:0003746">
    <property type="term" value="F:translation elongation factor activity"/>
    <property type="evidence" value="ECO:0007669"/>
    <property type="project" value="UniProtKB-KW"/>
</dbReference>
<dbReference type="SUPFAM" id="SSF46557">
    <property type="entry name" value="GreA transcript cleavage protein, N-terminal domain"/>
    <property type="match status" value="1"/>
</dbReference>
<keyword evidence="5" id="KW-0251">Elongation factor</keyword>
<dbReference type="InterPro" id="IPR023459">
    <property type="entry name" value="Tscrpt_elong_fac_GreA/B_fam"/>
</dbReference>
<dbReference type="AlphaFoldDB" id="G2GEE1"/>
<dbReference type="Proteomes" id="UP000004217">
    <property type="component" value="Unassembled WGS sequence"/>
</dbReference>
<dbReference type="GO" id="GO:0006354">
    <property type="term" value="P:DNA-templated transcription elongation"/>
    <property type="evidence" value="ECO:0007669"/>
    <property type="project" value="TreeGrafter"/>
</dbReference>
<dbReference type="GO" id="GO:0070063">
    <property type="term" value="F:RNA polymerase binding"/>
    <property type="evidence" value="ECO:0007669"/>
    <property type="project" value="InterPro"/>
</dbReference>
<evidence type="ECO:0000256" key="2">
    <source>
        <dbReference type="ARBA" id="ARBA00023163"/>
    </source>
</evidence>
<dbReference type="EMBL" id="AGBF01000066">
    <property type="protein sequence ID" value="EGX58116.1"/>
    <property type="molecule type" value="Genomic_DNA"/>
</dbReference>
<keyword evidence="5" id="KW-0648">Protein biosynthesis</keyword>
<dbReference type="SUPFAM" id="SSF54534">
    <property type="entry name" value="FKBP-like"/>
    <property type="match status" value="1"/>
</dbReference>
<dbReference type="InterPro" id="IPR022691">
    <property type="entry name" value="Tscrpt_elong_fac_GreA/B_N"/>
</dbReference>